<dbReference type="HAMAP" id="MF_00265">
    <property type="entry name" value="VapC_Nob1"/>
    <property type="match status" value="1"/>
</dbReference>
<evidence type="ECO:0000256" key="8">
    <source>
        <dbReference type="HAMAP-Rule" id="MF_00265"/>
    </source>
</evidence>
<keyword evidence="8" id="KW-0800">Toxin</keyword>
<dbReference type="GO" id="GO:0090729">
    <property type="term" value="F:toxin activity"/>
    <property type="evidence" value="ECO:0007669"/>
    <property type="project" value="UniProtKB-KW"/>
</dbReference>
<comment type="function">
    <text evidence="8">Toxic component of a toxin-antitoxin (TA) system. An RNase.</text>
</comment>
<comment type="similarity">
    <text evidence="7 8">Belongs to the PINc/VapC protein family.</text>
</comment>
<dbReference type="PANTHER" id="PTHR33653:SF1">
    <property type="entry name" value="RIBONUCLEASE VAPC2"/>
    <property type="match status" value="1"/>
</dbReference>
<protein>
    <recommendedName>
        <fullName evidence="8">Ribonuclease VapC</fullName>
        <shortName evidence="8">RNase VapC</shortName>
        <ecNumber evidence="8">3.1.-.-</ecNumber>
    </recommendedName>
    <alternativeName>
        <fullName evidence="8">Toxin VapC</fullName>
    </alternativeName>
</protein>
<evidence type="ECO:0000259" key="9">
    <source>
        <dbReference type="Pfam" id="PF01850"/>
    </source>
</evidence>
<evidence type="ECO:0000313" key="10">
    <source>
        <dbReference type="EMBL" id="EFK54792.1"/>
    </source>
</evidence>
<dbReference type="CDD" id="cd18746">
    <property type="entry name" value="PIN_VapC4-5_FitB-like"/>
    <property type="match status" value="1"/>
</dbReference>
<dbReference type="InterPro" id="IPR022907">
    <property type="entry name" value="VapC_family"/>
</dbReference>
<evidence type="ECO:0000256" key="6">
    <source>
        <dbReference type="ARBA" id="ARBA00022842"/>
    </source>
</evidence>
<evidence type="ECO:0000256" key="7">
    <source>
        <dbReference type="ARBA" id="ARBA00038093"/>
    </source>
</evidence>
<dbReference type="GO" id="GO:0004540">
    <property type="term" value="F:RNA nuclease activity"/>
    <property type="evidence" value="ECO:0007669"/>
    <property type="project" value="InterPro"/>
</dbReference>
<dbReference type="STRING" id="585529.HMPREF0291_10050"/>
<feature type="binding site" evidence="8">
    <location>
        <position position="5"/>
    </location>
    <ligand>
        <name>Mg(2+)</name>
        <dbReference type="ChEBI" id="CHEBI:18420"/>
    </ligand>
</feature>
<evidence type="ECO:0000256" key="5">
    <source>
        <dbReference type="ARBA" id="ARBA00022801"/>
    </source>
</evidence>
<keyword evidence="2 8" id="KW-1277">Toxin-antitoxin system</keyword>
<dbReference type="InterPro" id="IPR029060">
    <property type="entry name" value="PIN-like_dom_sf"/>
</dbReference>
<accession>D7WAB1</accession>
<keyword evidence="4 8" id="KW-0479">Metal-binding</keyword>
<evidence type="ECO:0000256" key="3">
    <source>
        <dbReference type="ARBA" id="ARBA00022722"/>
    </source>
</evidence>
<dbReference type="HOGENOM" id="CLU_118482_8_0_11"/>
<dbReference type="Pfam" id="PF01850">
    <property type="entry name" value="PIN"/>
    <property type="match status" value="1"/>
</dbReference>
<keyword evidence="3 8" id="KW-0540">Nuclease</keyword>
<proteinExistence type="inferred from homology"/>
<feature type="domain" description="PIN" evidence="9">
    <location>
        <begin position="2"/>
        <end position="126"/>
    </location>
</feature>
<evidence type="ECO:0000313" key="11">
    <source>
        <dbReference type="Proteomes" id="UP000004208"/>
    </source>
</evidence>
<evidence type="ECO:0000256" key="1">
    <source>
        <dbReference type="ARBA" id="ARBA00001946"/>
    </source>
</evidence>
<keyword evidence="6 8" id="KW-0460">Magnesium</keyword>
<dbReference type="RefSeq" id="WP_005286119.1">
    <property type="nucleotide sequence ID" value="NZ_CM000961.1"/>
</dbReference>
<name>D7WAB1_9CORY</name>
<dbReference type="InterPro" id="IPR050556">
    <property type="entry name" value="Type_II_TA_system_RNase"/>
</dbReference>
<dbReference type="GO" id="GO:0016787">
    <property type="term" value="F:hydrolase activity"/>
    <property type="evidence" value="ECO:0007669"/>
    <property type="project" value="UniProtKB-KW"/>
</dbReference>
<comment type="caution">
    <text evidence="10">The sequence shown here is derived from an EMBL/GenBank/DDBJ whole genome shotgun (WGS) entry which is preliminary data.</text>
</comment>
<reference evidence="10" key="1">
    <citation type="submission" date="2010-06" db="EMBL/GenBank/DDBJ databases">
        <authorList>
            <person name="Muzny D."/>
            <person name="Qin X."/>
            <person name="Buhay C."/>
            <person name="Dugan-Rocha S."/>
            <person name="Ding Y."/>
            <person name="Chen G."/>
            <person name="Hawes A."/>
            <person name="Holder M."/>
            <person name="Jhangiani S."/>
            <person name="Johnson A."/>
            <person name="Khan Z."/>
            <person name="Li Z."/>
            <person name="Liu W."/>
            <person name="Liu X."/>
            <person name="Perez L."/>
            <person name="Shen H."/>
            <person name="Wang Q."/>
            <person name="Watt J."/>
            <person name="Xi L."/>
            <person name="Xin Y."/>
            <person name="Zhou J."/>
            <person name="Deng J."/>
            <person name="Jiang H."/>
            <person name="Liu Y."/>
            <person name="Qu J."/>
            <person name="Song X.-Z."/>
            <person name="Zhang L."/>
            <person name="Villasana D."/>
            <person name="Johnson A."/>
            <person name="Liu J."/>
            <person name="Liyanage D."/>
            <person name="Lorensuhewa L."/>
            <person name="Robinson T."/>
            <person name="Song A."/>
            <person name="Song B.-B."/>
            <person name="Dinh H."/>
            <person name="Thornton R."/>
            <person name="Coyle M."/>
            <person name="Francisco L."/>
            <person name="Jackson L."/>
            <person name="Javaid M."/>
            <person name="Korchina V."/>
            <person name="Kovar C."/>
            <person name="Mata R."/>
            <person name="Mathew T."/>
            <person name="Ngo R."/>
            <person name="Nguyen L."/>
            <person name="Nguyen N."/>
            <person name="Okwuonu G."/>
            <person name="Ongeri F."/>
            <person name="Pham C."/>
            <person name="Simmons D."/>
            <person name="Wilczek-Boney K."/>
            <person name="Hale W."/>
            <person name="Jakkamsetti A."/>
            <person name="Pham P."/>
            <person name="Ruth R."/>
            <person name="San Lucas F."/>
            <person name="Warren J."/>
            <person name="Zhang J."/>
            <person name="Zhao Z."/>
            <person name="Zhou C."/>
            <person name="Zhu D."/>
            <person name="Lee S."/>
            <person name="Bess C."/>
            <person name="Blankenburg K."/>
            <person name="Forbes L."/>
            <person name="Fu Q."/>
            <person name="Gubbala S."/>
            <person name="Hirani K."/>
            <person name="Jayaseelan J.C."/>
            <person name="Lara F."/>
            <person name="Munidasa M."/>
            <person name="Palculict T."/>
            <person name="Patil S."/>
            <person name="Pu L.-L."/>
            <person name="Saada N."/>
            <person name="Tang L."/>
            <person name="Weissenberger G."/>
            <person name="Zhu Y."/>
            <person name="Hemphill L."/>
            <person name="Shang Y."/>
            <person name="Youmans B."/>
            <person name="Ayvaz T."/>
            <person name="Ross M."/>
            <person name="Santibanez J."/>
            <person name="Aqrawi P."/>
            <person name="Gross S."/>
            <person name="Joshi V."/>
            <person name="Fowler G."/>
            <person name="Nazareth L."/>
            <person name="Reid J."/>
            <person name="Worley K."/>
            <person name="Petrosino J."/>
            <person name="Highlander S."/>
            <person name="Gibbs R."/>
        </authorList>
    </citation>
    <scope>NUCLEOTIDE SEQUENCE [LARGE SCALE GENOMIC DNA]</scope>
    <source>
        <strain evidence="10">ATCC 33030</strain>
    </source>
</reference>
<dbReference type="GO" id="GO:0000287">
    <property type="term" value="F:magnesium ion binding"/>
    <property type="evidence" value="ECO:0007669"/>
    <property type="project" value="UniProtKB-UniRule"/>
</dbReference>
<comment type="cofactor">
    <cofactor evidence="1 8">
        <name>Mg(2+)</name>
        <dbReference type="ChEBI" id="CHEBI:18420"/>
    </cofactor>
</comment>
<dbReference type="eggNOG" id="COG1487">
    <property type="taxonomic scope" value="Bacteria"/>
</dbReference>
<sequence>MYLLDTNILSEFQRSRPHEGVLSWVESVDPFKLNISVLTVLEIEVGILRLSRRDEVQAMRLRNWLDEAVLDGFEGRTLPITLEISRRAAQTHVPNPKPAIDALLGATASVHGLTVVTRNVKDFAELGVPVFNPWRAPER</sequence>
<dbReference type="InterPro" id="IPR002716">
    <property type="entry name" value="PIN_dom"/>
</dbReference>
<feature type="binding site" evidence="8">
    <location>
        <position position="101"/>
    </location>
    <ligand>
        <name>Mg(2+)</name>
        <dbReference type="ChEBI" id="CHEBI:18420"/>
    </ligand>
</feature>
<dbReference type="SUPFAM" id="SSF88723">
    <property type="entry name" value="PIN domain-like"/>
    <property type="match status" value="1"/>
</dbReference>
<gene>
    <name evidence="8" type="primary">vapC</name>
    <name evidence="10" type="ORF">HMPREF0291_10050</name>
</gene>
<evidence type="ECO:0000256" key="4">
    <source>
        <dbReference type="ARBA" id="ARBA00022723"/>
    </source>
</evidence>
<dbReference type="PANTHER" id="PTHR33653">
    <property type="entry name" value="RIBONUCLEASE VAPC2"/>
    <property type="match status" value="1"/>
</dbReference>
<organism evidence="10 11">
    <name type="scientific">Corynebacterium genitalium ATCC 33030</name>
    <dbReference type="NCBI Taxonomy" id="585529"/>
    <lineage>
        <taxon>Bacteria</taxon>
        <taxon>Bacillati</taxon>
        <taxon>Actinomycetota</taxon>
        <taxon>Actinomycetes</taxon>
        <taxon>Mycobacteriales</taxon>
        <taxon>Corynebacteriaceae</taxon>
        <taxon>Corynebacterium</taxon>
    </lineage>
</organism>
<dbReference type="EMBL" id="ACLJ02000001">
    <property type="protein sequence ID" value="EFK54792.1"/>
    <property type="molecule type" value="Genomic_DNA"/>
</dbReference>
<keyword evidence="5 8" id="KW-0378">Hydrolase</keyword>
<dbReference type="Proteomes" id="UP000004208">
    <property type="component" value="Unassembled WGS sequence"/>
</dbReference>
<evidence type="ECO:0000256" key="2">
    <source>
        <dbReference type="ARBA" id="ARBA00022649"/>
    </source>
</evidence>
<dbReference type="OrthoDB" id="9804823at2"/>
<dbReference type="Gene3D" id="3.40.50.1010">
    <property type="entry name" value="5'-nuclease"/>
    <property type="match status" value="1"/>
</dbReference>
<dbReference type="AlphaFoldDB" id="D7WAB1"/>
<dbReference type="EC" id="3.1.-.-" evidence="8"/>
<keyword evidence="11" id="KW-1185">Reference proteome</keyword>